<protein>
    <submittedName>
        <fullName evidence="1">Uncharacterized protein</fullName>
    </submittedName>
</protein>
<dbReference type="Proteomes" id="UP000053573">
    <property type="component" value="Unassembled WGS sequence"/>
</dbReference>
<evidence type="ECO:0000313" key="2">
    <source>
        <dbReference type="Proteomes" id="UP000053573"/>
    </source>
</evidence>
<accession>A0A0H1BQ45</accession>
<dbReference type="OrthoDB" id="4189725at2759"/>
<proteinExistence type="predicted"/>
<name>A0A0H1BQ45_9EURO</name>
<evidence type="ECO:0000313" key="1">
    <source>
        <dbReference type="EMBL" id="KLJ13228.1"/>
    </source>
</evidence>
<gene>
    <name evidence="1" type="ORF">EMPG_11825</name>
</gene>
<dbReference type="EMBL" id="LDEV01000451">
    <property type="protein sequence ID" value="KLJ13228.1"/>
    <property type="molecule type" value="Genomic_DNA"/>
</dbReference>
<reference evidence="2" key="1">
    <citation type="journal article" date="2015" name="PLoS Genet.">
        <title>The dynamic genome and transcriptome of the human fungal pathogen Blastomyces and close relative Emmonsia.</title>
        <authorList>
            <person name="Munoz J.F."/>
            <person name="Gauthier G.M."/>
            <person name="Desjardins C.A."/>
            <person name="Gallo J.E."/>
            <person name="Holder J."/>
            <person name="Sullivan T.D."/>
            <person name="Marty A.J."/>
            <person name="Carmen J.C."/>
            <person name="Chen Z."/>
            <person name="Ding L."/>
            <person name="Gujja S."/>
            <person name="Magrini V."/>
            <person name="Misas E."/>
            <person name="Mitreva M."/>
            <person name="Priest M."/>
            <person name="Saif S."/>
            <person name="Whiston E.A."/>
            <person name="Young S."/>
            <person name="Zeng Q."/>
            <person name="Goldman W.E."/>
            <person name="Mardis E.R."/>
            <person name="Taylor J.W."/>
            <person name="McEwen J.G."/>
            <person name="Clay O.K."/>
            <person name="Klein B.S."/>
            <person name="Cuomo C.A."/>
        </authorList>
    </citation>
    <scope>NUCLEOTIDE SEQUENCE [LARGE SCALE GENOMIC DNA]</scope>
    <source>
        <strain evidence="2">UAMH 139</strain>
    </source>
</reference>
<comment type="caution">
    <text evidence="1">The sequence shown here is derived from an EMBL/GenBank/DDBJ whole genome shotgun (WGS) entry which is preliminary data.</text>
</comment>
<sequence>MKNILKHLSQNQVIFLQEILAVCKHSQTESLNMIFRDICELKRNFLKLQSFKIMY</sequence>
<organism evidence="1 2">
    <name type="scientific">Blastomyces silverae</name>
    <dbReference type="NCBI Taxonomy" id="2060906"/>
    <lineage>
        <taxon>Eukaryota</taxon>
        <taxon>Fungi</taxon>
        <taxon>Dikarya</taxon>
        <taxon>Ascomycota</taxon>
        <taxon>Pezizomycotina</taxon>
        <taxon>Eurotiomycetes</taxon>
        <taxon>Eurotiomycetidae</taxon>
        <taxon>Onygenales</taxon>
        <taxon>Ajellomycetaceae</taxon>
        <taxon>Blastomyces</taxon>
    </lineage>
</organism>
<dbReference type="AlphaFoldDB" id="A0A0H1BQ45"/>
<keyword evidence="2" id="KW-1185">Reference proteome</keyword>